<dbReference type="Ensembl" id="ENSPTXT00000022026.1">
    <property type="protein sequence ID" value="ENSPTXP00000021375.1"/>
    <property type="gene ID" value="ENSPTXG00000014787.1"/>
</dbReference>
<proteinExistence type="predicted"/>
<sequence length="83" mass="9141">VIKEKIKNKNGGKFAELQPSHHHCLSTQCEEETCQQFGEWSQAGHTHPVGHNHPVSHAPSPSPLRSTTALMQPPMKLNSTPLV</sequence>
<protein>
    <submittedName>
        <fullName evidence="2">Uncharacterized protein</fullName>
    </submittedName>
</protein>
<dbReference type="AlphaFoldDB" id="A0A670ZCB5"/>
<reference evidence="2" key="1">
    <citation type="submission" date="2025-08" db="UniProtKB">
        <authorList>
            <consortium name="Ensembl"/>
        </authorList>
    </citation>
    <scope>IDENTIFICATION</scope>
</reference>
<name>A0A670ZCB5_PSETE</name>
<organism evidence="2 3">
    <name type="scientific">Pseudonaja textilis</name>
    <name type="common">Eastern brown snake</name>
    <dbReference type="NCBI Taxonomy" id="8673"/>
    <lineage>
        <taxon>Eukaryota</taxon>
        <taxon>Metazoa</taxon>
        <taxon>Chordata</taxon>
        <taxon>Craniata</taxon>
        <taxon>Vertebrata</taxon>
        <taxon>Euteleostomi</taxon>
        <taxon>Lepidosauria</taxon>
        <taxon>Squamata</taxon>
        <taxon>Bifurcata</taxon>
        <taxon>Unidentata</taxon>
        <taxon>Episquamata</taxon>
        <taxon>Toxicofera</taxon>
        <taxon>Serpentes</taxon>
        <taxon>Colubroidea</taxon>
        <taxon>Elapidae</taxon>
        <taxon>Hydrophiinae</taxon>
        <taxon>Pseudonaja</taxon>
    </lineage>
</organism>
<evidence type="ECO:0000313" key="2">
    <source>
        <dbReference type="Ensembl" id="ENSPTXP00000021375.1"/>
    </source>
</evidence>
<keyword evidence="3" id="KW-1185">Reference proteome</keyword>
<evidence type="ECO:0000256" key="1">
    <source>
        <dbReference type="SAM" id="MobiDB-lite"/>
    </source>
</evidence>
<feature type="region of interest" description="Disordered" evidence="1">
    <location>
        <begin position="40"/>
        <end position="83"/>
    </location>
</feature>
<reference evidence="2" key="2">
    <citation type="submission" date="2025-09" db="UniProtKB">
        <authorList>
            <consortium name="Ensembl"/>
        </authorList>
    </citation>
    <scope>IDENTIFICATION</scope>
</reference>
<evidence type="ECO:0000313" key="3">
    <source>
        <dbReference type="Proteomes" id="UP000472273"/>
    </source>
</evidence>
<dbReference type="Proteomes" id="UP000472273">
    <property type="component" value="Unplaced"/>
</dbReference>
<accession>A0A670ZCB5</accession>